<dbReference type="Gene3D" id="3.40.640.10">
    <property type="entry name" value="Type I PLP-dependent aspartate aminotransferase-like (Major domain)"/>
    <property type="match status" value="1"/>
</dbReference>
<proteinExistence type="predicted"/>
<organism evidence="4">
    <name type="scientific">Pseudoalteromonas translucida (strain TAC 125)</name>
    <dbReference type="NCBI Taxonomy" id="326442"/>
    <lineage>
        <taxon>Bacteria</taxon>
        <taxon>Pseudomonadati</taxon>
        <taxon>Pseudomonadota</taxon>
        <taxon>Gammaproteobacteria</taxon>
        <taxon>Alteromonadales</taxon>
        <taxon>Pseudoalteromonadaceae</taxon>
        <taxon>Pseudoalteromonas</taxon>
    </lineage>
</organism>
<dbReference type="InterPro" id="IPR015424">
    <property type="entry name" value="PyrdxlP-dep_Trfase"/>
</dbReference>
<keyword evidence="2" id="KW-0732">Signal</keyword>
<keyword evidence="4" id="KW-0032">Aminotransferase</keyword>
<feature type="chain" id="PRO_5026192163" evidence="2">
    <location>
        <begin position="26"/>
        <end position="439"/>
    </location>
</feature>
<dbReference type="AlphaFoldDB" id="A0A6G6AQR2"/>
<dbReference type="PANTHER" id="PTHR43092:SF6">
    <property type="entry name" value="BLR1280 PROTEIN"/>
    <property type="match status" value="1"/>
</dbReference>
<evidence type="ECO:0000256" key="2">
    <source>
        <dbReference type="SAM" id="SignalP"/>
    </source>
</evidence>
<evidence type="ECO:0000313" key="4">
    <source>
        <dbReference type="EMBL" id="QID24504.1"/>
    </source>
</evidence>
<keyword evidence="4" id="KW-0808">Transferase</keyword>
<keyword evidence="4" id="KW-0614">Plasmid</keyword>
<dbReference type="InterPro" id="IPR015422">
    <property type="entry name" value="PyrdxlP-dep_Trfase_small"/>
</dbReference>
<sequence>MKRRNFIKGAAAMAAMPLVSNSALASGTTLASNDMANTIINNSSGLKHVSDEAFWQQVRQHYQLPSDVIQLENGNWGVMSKSVLQSYMSHTQRVNQYSSHYSRREFMQEFKPIHERVATILGCAATEIAFARGATEVLNNLIAGYRNLKPNDVVMYADTDYDSMQAAMCQRSNPVVKINLPERASAEEYVAFYRAAIEQHPRVKLLLLTHLSHRHGLVLPIKKIVAMAREYGVDCIVDAAHSWGQINFNVADLGADFVGFNLHKWMGAPIGVGVMYIKSSRLADIAPAIGDTTVLKTNSKSDTPIGATYNRIHTGTFNYAAWLAVPAALDFHDNIGGDLKAARIKYLRDYWVNQVAEIRQVQLVASNEPDTYAGICSFRLYGETSVAGNEAIAAKLLQQHKIFSVHRNGLANGACVRITPALFNTTAEMNSLAQALKAL</sequence>
<evidence type="ECO:0000256" key="1">
    <source>
        <dbReference type="ARBA" id="ARBA00022898"/>
    </source>
</evidence>
<evidence type="ECO:0000259" key="3">
    <source>
        <dbReference type="Pfam" id="PF00266"/>
    </source>
</evidence>
<dbReference type="SUPFAM" id="SSF53383">
    <property type="entry name" value="PLP-dependent transferases"/>
    <property type="match status" value="1"/>
</dbReference>
<dbReference type="Gene3D" id="3.90.1150.10">
    <property type="entry name" value="Aspartate Aminotransferase, domain 1"/>
    <property type="match status" value="1"/>
</dbReference>
<gene>
    <name evidence="4" type="ORF">PSHA_p00011</name>
</gene>
<feature type="domain" description="Aminotransferase class V" evidence="3">
    <location>
        <begin position="85"/>
        <end position="383"/>
    </location>
</feature>
<geneLocation type="plasmid" evidence="4">
    <name>pMEGA</name>
</geneLocation>
<accession>A0A6G6AQR2</accession>
<dbReference type="Pfam" id="PF00266">
    <property type="entry name" value="Aminotran_5"/>
    <property type="match status" value="1"/>
</dbReference>
<dbReference type="EMBL" id="MN400773">
    <property type="protein sequence ID" value="QID24504.1"/>
    <property type="molecule type" value="Genomic_DNA"/>
</dbReference>
<keyword evidence="1" id="KW-0663">Pyridoxal phosphate</keyword>
<feature type="signal peptide" evidence="2">
    <location>
        <begin position="1"/>
        <end position="25"/>
    </location>
</feature>
<protein>
    <submittedName>
        <fullName evidence="4">Aminotransferase class-V</fullName>
    </submittedName>
</protein>
<reference evidence="4" key="1">
    <citation type="submission" date="2019-09" db="EMBL/GenBank/DDBJ databases">
        <authorList>
            <person name="Qi W."/>
            <person name="Colarusso A."/>
            <person name="Olombrada M."/>
            <person name="Parrilli E."/>
            <person name="Patrignani A."/>
            <person name="Tutino M.L."/>
            <person name="Toll-Riera M."/>
        </authorList>
    </citation>
    <scope>NUCLEOTIDE SEQUENCE</scope>
    <source>
        <strain evidence="4">TAC125</strain>
        <plasmid evidence="4">pMEGA</plasmid>
    </source>
</reference>
<dbReference type="InterPro" id="IPR000192">
    <property type="entry name" value="Aminotrans_V_dom"/>
</dbReference>
<dbReference type="InterPro" id="IPR015421">
    <property type="entry name" value="PyrdxlP-dep_Trfase_major"/>
</dbReference>
<dbReference type="PANTHER" id="PTHR43092">
    <property type="entry name" value="L-CYSTEINE DESULFHYDRASE"/>
    <property type="match status" value="1"/>
</dbReference>
<dbReference type="GO" id="GO:0008483">
    <property type="term" value="F:transaminase activity"/>
    <property type="evidence" value="ECO:0007669"/>
    <property type="project" value="UniProtKB-KW"/>
</dbReference>
<name>A0A6G6AQR2_PSET1</name>